<feature type="compositionally biased region" description="Basic and acidic residues" evidence="11">
    <location>
        <begin position="30"/>
        <end position="44"/>
    </location>
</feature>
<dbReference type="GO" id="GO:0004014">
    <property type="term" value="F:adenosylmethionine decarboxylase activity"/>
    <property type="evidence" value="ECO:0007669"/>
    <property type="project" value="UniProtKB-UniRule"/>
</dbReference>
<comment type="PTM">
    <text evidence="10">Is synthesized initially as an inactive proenzyme. Formation of the active enzyme involves a self-maturation process in which the active site pyruvoyl group is generated from an internal serine residue via an autocatalytic post-translational modification. Two non-identical subunits are generated from the proenzyme in this reaction, and the pyruvate is formed at the N-terminus of the alpha chain, which is derived from the carboxyl end of the proenzyme. The post-translation cleavage follows an unusual pathway, termed non-hydrolytic serinolysis, in which the side chain hydroxyl group of the serine supplies its oxygen atom to form the C-terminus of the beta chain, while the remainder of the serine residue undergoes an oxidative deamination to produce ammonia and the pyruvoyl group blocking the N-terminus of the alpha chain.</text>
</comment>
<organism evidence="12 13">
    <name type="scientific">Afipia felis</name>
    <name type="common">Cat scratch disease bacillus</name>
    <dbReference type="NCBI Taxonomy" id="1035"/>
    <lineage>
        <taxon>Bacteria</taxon>
        <taxon>Pseudomonadati</taxon>
        <taxon>Pseudomonadota</taxon>
        <taxon>Alphaproteobacteria</taxon>
        <taxon>Hyphomicrobiales</taxon>
        <taxon>Nitrobacteraceae</taxon>
        <taxon>Afipia</taxon>
    </lineage>
</organism>
<dbReference type="OrthoDB" id="9793120at2"/>
<comment type="function">
    <text evidence="10">Catalyzes the decarboxylation of S-adenosylmethionine to S-adenosylmethioninamine (dcAdoMet), the propylamine donor required for the synthesis of the polyamines spermine and spermidine from the diamine putrescine.</text>
</comment>
<keyword evidence="2 10" id="KW-0210">Decarboxylase</keyword>
<evidence type="ECO:0000256" key="3">
    <source>
        <dbReference type="ARBA" id="ARBA00022813"/>
    </source>
</evidence>
<evidence type="ECO:0000256" key="2">
    <source>
        <dbReference type="ARBA" id="ARBA00022793"/>
    </source>
</evidence>
<comment type="cofactor">
    <cofactor evidence="10">
        <name>pyruvate</name>
        <dbReference type="ChEBI" id="CHEBI:15361"/>
    </cofactor>
    <text evidence="10">Binds 1 pyruvoyl group covalently per subunit.</text>
</comment>
<keyword evidence="9 10" id="KW-0670">Pyruvate</keyword>
<dbReference type="Gene3D" id="3.30.360.110">
    <property type="entry name" value="S-adenosylmethionine decarboxylase domain"/>
    <property type="match status" value="1"/>
</dbReference>
<comment type="pathway">
    <text evidence="10">Amine and polyamine biosynthesis; S-adenosylmethioninamine biosynthesis; S-adenosylmethioninamine from S-adenosyl-L-methionine: step 1/1.</text>
</comment>
<evidence type="ECO:0000256" key="5">
    <source>
        <dbReference type="ARBA" id="ARBA00023115"/>
    </source>
</evidence>
<sequence length="185" mass="20014">MKKIALRNSDARRNGLAHGPQAHPRNGWTHAHESRVEHEPDAGKSEASAAVKTSVAFNDNADYDGFVEREGLRFAGTHLILDLWQASNLDSLEIVESALRQATEAAGATLLSIDLHSFTPTGGITGVAILAESHISIHTWPEHSYAALDIFMCGKASPHKAIDVLRLAFTPGKLVLAEHKRGLMP</sequence>
<dbReference type="PANTHER" id="PTHR33866">
    <property type="entry name" value="S-ADENOSYLMETHIONINE DECARBOXYLASE PROENZYME"/>
    <property type="match status" value="1"/>
</dbReference>
<feature type="chain" id="PRO_5023299113" description="S-adenosylmethionine decarboxylase alpha chain" evidence="10">
    <location>
        <begin position="133"/>
        <end position="185"/>
    </location>
</feature>
<dbReference type="GO" id="GO:0008295">
    <property type="term" value="P:spermidine biosynthetic process"/>
    <property type="evidence" value="ECO:0007669"/>
    <property type="project" value="UniProtKB-UniRule"/>
</dbReference>
<proteinExistence type="inferred from homology"/>
<dbReference type="EMBL" id="UIGB01000001">
    <property type="protein sequence ID" value="SUU85196.1"/>
    <property type="molecule type" value="Genomic_DNA"/>
</dbReference>
<evidence type="ECO:0000256" key="9">
    <source>
        <dbReference type="ARBA" id="ARBA00023317"/>
    </source>
</evidence>
<feature type="modified residue" description="Pyruvic acid (Ser); by autocatalysis" evidence="10">
    <location>
        <position position="133"/>
    </location>
</feature>
<dbReference type="HAMAP" id="MF_00464">
    <property type="entry name" value="AdoMetDC_1"/>
    <property type="match status" value="1"/>
</dbReference>
<dbReference type="InterPro" id="IPR016067">
    <property type="entry name" value="S-AdoMet_deCO2ase_core"/>
</dbReference>
<dbReference type="InterPro" id="IPR017716">
    <property type="entry name" value="S-AdoMet_deCOase_pro-enz"/>
</dbReference>
<keyword evidence="4 10" id="KW-0745">Spermidine biosynthesis</keyword>
<keyword evidence="3 10" id="KW-0068">Autocatalytic cleavage</keyword>
<evidence type="ECO:0000256" key="11">
    <source>
        <dbReference type="SAM" id="MobiDB-lite"/>
    </source>
</evidence>
<evidence type="ECO:0000256" key="1">
    <source>
        <dbReference type="ARBA" id="ARBA00022691"/>
    </source>
</evidence>
<name>A0A380W8J7_AFIFE</name>
<evidence type="ECO:0000256" key="7">
    <source>
        <dbReference type="ARBA" id="ARBA00023239"/>
    </source>
</evidence>
<evidence type="ECO:0000313" key="12">
    <source>
        <dbReference type="EMBL" id="SUU85196.1"/>
    </source>
</evidence>
<comment type="subunit">
    <text evidence="10">Heterotetramer of two alpha and two beta chains arranged as a dimer of alpha/beta heterodimers.</text>
</comment>
<dbReference type="InterPro" id="IPR003826">
    <property type="entry name" value="AdoMetDC_fam_prok"/>
</dbReference>
<comment type="catalytic activity">
    <reaction evidence="10">
        <text>S-adenosyl-L-methionine + H(+) = S-adenosyl 3-(methylsulfanyl)propylamine + CO2</text>
        <dbReference type="Rhea" id="RHEA:15981"/>
        <dbReference type="ChEBI" id="CHEBI:15378"/>
        <dbReference type="ChEBI" id="CHEBI:16526"/>
        <dbReference type="ChEBI" id="CHEBI:57443"/>
        <dbReference type="ChEBI" id="CHEBI:59789"/>
        <dbReference type="EC" id="4.1.1.50"/>
    </reaction>
</comment>
<evidence type="ECO:0000256" key="10">
    <source>
        <dbReference type="HAMAP-Rule" id="MF_00464"/>
    </source>
</evidence>
<reference evidence="12 13" key="1">
    <citation type="submission" date="2018-06" db="EMBL/GenBank/DDBJ databases">
        <authorList>
            <consortium name="Pathogen Informatics"/>
            <person name="Doyle S."/>
        </authorList>
    </citation>
    <scope>NUCLEOTIDE SEQUENCE [LARGE SCALE GENOMIC DNA]</scope>
    <source>
        <strain evidence="12 13">NCTC12722</strain>
    </source>
</reference>
<dbReference type="InterPro" id="IPR042286">
    <property type="entry name" value="AdoMetDC_C"/>
</dbReference>
<feature type="region of interest" description="Disordered" evidence="11">
    <location>
        <begin position="1"/>
        <end position="49"/>
    </location>
</feature>
<feature type="active site" description="Proton acceptor; for processing activity" evidence="10">
    <location>
        <position position="138"/>
    </location>
</feature>
<dbReference type="PANTHER" id="PTHR33866:SF2">
    <property type="entry name" value="S-ADENOSYLMETHIONINE DECARBOXYLASE PROENZYME"/>
    <property type="match status" value="1"/>
</dbReference>
<dbReference type="UniPathway" id="UPA00331">
    <property type="reaction ID" value="UER00451"/>
</dbReference>
<feature type="site" description="Cleavage (non-hydrolytic); by autolysis" evidence="10">
    <location>
        <begin position="132"/>
        <end position="133"/>
    </location>
</feature>
<dbReference type="RefSeq" id="WP_002716021.1">
    <property type="nucleotide sequence ID" value="NZ_UFSI01000001.1"/>
</dbReference>
<dbReference type="AlphaFoldDB" id="A0A380W8J7"/>
<feature type="chain" id="PRO_5023299112" description="S-adenosylmethionine decarboxylase beta chain" evidence="10">
    <location>
        <begin position="1"/>
        <end position="132"/>
    </location>
</feature>
<dbReference type="GO" id="GO:0005829">
    <property type="term" value="C:cytosol"/>
    <property type="evidence" value="ECO:0007669"/>
    <property type="project" value="TreeGrafter"/>
</dbReference>
<dbReference type="Proteomes" id="UP000254343">
    <property type="component" value="Unassembled WGS sequence"/>
</dbReference>
<keyword evidence="1 10" id="KW-0949">S-adenosyl-L-methionine</keyword>
<dbReference type="Gene3D" id="3.30.160.750">
    <property type="match status" value="1"/>
</dbReference>
<dbReference type="SUPFAM" id="SSF56276">
    <property type="entry name" value="S-adenosylmethionine decarboxylase"/>
    <property type="match status" value="1"/>
</dbReference>
<keyword evidence="6 10" id="KW-0865">Zymogen</keyword>
<evidence type="ECO:0000256" key="4">
    <source>
        <dbReference type="ARBA" id="ARBA00023066"/>
    </source>
</evidence>
<gene>
    <name evidence="10 12" type="primary">speH</name>
    <name evidence="12" type="ORF">NCTC12722_02406</name>
</gene>
<protein>
    <recommendedName>
        <fullName evidence="10">S-adenosylmethionine decarboxylase proenzyme</fullName>
        <shortName evidence="10">AdoMetDC</shortName>
        <shortName evidence="10">SAMDC</shortName>
        <ecNumber evidence="10">4.1.1.50</ecNumber>
    </recommendedName>
    <component>
        <recommendedName>
            <fullName evidence="10">S-adenosylmethionine decarboxylase beta chain</fullName>
        </recommendedName>
    </component>
    <component>
        <recommendedName>
            <fullName evidence="10">S-adenosylmethionine decarboxylase alpha chain</fullName>
        </recommendedName>
    </component>
</protein>
<evidence type="ECO:0000256" key="8">
    <source>
        <dbReference type="ARBA" id="ARBA00023270"/>
    </source>
</evidence>
<dbReference type="InterPro" id="IPR042284">
    <property type="entry name" value="AdoMetDC_N"/>
</dbReference>
<dbReference type="NCBIfam" id="TIGR03330">
    <property type="entry name" value="SAM_DCase_Bsu"/>
    <property type="match status" value="1"/>
</dbReference>
<keyword evidence="8 10" id="KW-0704">Schiff base</keyword>
<feature type="active site" description="Schiff-base intermediate with substrate; via pyruvic acid" evidence="10">
    <location>
        <position position="133"/>
    </location>
</feature>
<dbReference type="EC" id="4.1.1.50" evidence="10"/>
<comment type="similarity">
    <text evidence="10">Belongs to the prokaryotic AdoMetDC family. Type 1 subfamily.</text>
</comment>
<evidence type="ECO:0000256" key="6">
    <source>
        <dbReference type="ARBA" id="ARBA00023145"/>
    </source>
</evidence>
<keyword evidence="5 10" id="KW-0620">Polyamine biosynthesis</keyword>
<accession>A0A380W8J7</accession>
<evidence type="ECO:0000313" key="13">
    <source>
        <dbReference type="Proteomes" id="UP000254343"/>
    </source>
</evidence>
<keyword evidence="7 10" id="KW-0456">Lyase</keyword>
<dbReference type="Pfam" id="PF02675">
    <property type="entry name" value="AdoMet_dc"/>
    <property type="match status" value="1"/>
</dbReference>
<feature type="active site" description="Proton donor; for catalytic activity" evidence="10">
    <location>
        <position position="153"/>
    </location>
</feature>